<feature type="domain" description="HMG box" evidence="2">
    <location>
        <begin position="61"/>
        <end position="112"/>
    </location>
</feature>
<dbReference type="OrthoDB" id="6247875at2759"/>
<comment type="caution">
    <text evidence="3">The sequence shown here is derived from an EMBL/GenBank/DDBJ whole genome shotgun (WGS) entry which is preliminary data.</text>
</comment>
<dbReference type="SUPFAM" id="SSF47095">
    <property type="entry name" value="HMG-box"/>
    <property type="match status" value="1"/>
</dbReference>
<dbReference type="Pfam" id="PF00505">
    <property type="entry name" value="HMG_box"/>
    <property type="match status" value="1"/>
</dbReference>
<keyword evidence="1" id="KW-0238">DNA-binding</keyword>
<dbReference type="PROSITE" id="PS50118">
    <property type="entry name" value="HMG_BOX_2"/>
    <property type="match status" value="1"/>
</dbReference>
<dbReference type="Proteomes" id="UP000789739">
    <property type="component" value="Unassembled WGS sequence"/>
</dbReference>
<evidence type="ECO:0000259" key="2">
    <source>
        <dbReference type="PROSITE" id="PS50118"/>
    </source>
</evidence>
<name>A0A9N9CKB8_9GLOM</name>
<proteinExistence type="predicted"/>
<dbReference type="Gene3D" id="1.10.30.10">
    <property type="entry name" value="High mobility group box domain"/>
    <property type="match status" value="1"/>
</dbReference>
<protein>
    <submittedName>
        <fullName evidence="3">4250_t:CDS:1</fullName>
    </submittedName>
</protein>
<keyword evidence="4" id="KW-1185">Reference proteome</keyword>
<sequence>MAATLFNDQYLIDLPSIDMPTTLTFDLLTPSEIDLLDHPPYILTLSLGILLDPTYNRQPLPPRPQNAWIIFRGNFEGQLRAQHPHKLYTIHSVSKIASAQWKVQSDAVKKYFCVLSKLPENNTGLLFLITFINQKD</sequence>
<dbReference type="GO" id="GO:0003677">
    <property type="term" value="F:DNA binding"/>
    <property type="evidence" value="ECO:0007669"/>
    <property type="project" value="UniProtKB-UniRule"/>
</dbReference>
<dbReference type="GO" id="GO:0005634">
    <property type="term" value="C:nucleus"/>
    <property type="evidence" value="ECO:0007669"/>
    <property type="project" value="UniProtKB-UniRule"/>
</dbReference>
<dbReference type="InterPro" id="IPR036910">
    <property type="entry name" value="HMG_box_dom_sf"/>
</dbReference>
<evidence type="ECO:0000256" key="1">
    <source>
        <dbReference type="PROSITE-ProRule" id="PRU00267"/>
    </source>
</evidence>
<organism evidence="3 4">
    <name type="scientific">Paraglomus brasilianum</name>
    <dbReference type="NCBI Taxonomy" id="144538"/>
    <lineage>
        <taxon>Eukaryota</taxon>
        <taxon>Fungi</taxon>
        <taxon>Fungi incertae sedis</taxon>
        <taxon>Mucoromycota</taxon>
        <taxon>Glomeromycotina</taxon>
        <taxon>Glomeromycetes</taxon>
        <taxon>Paraglomerales</taxon>
        <taxon>Paraglomeraceae</taxon>
        <taxon>Paraglomus</taxon>
    </lineage>
</organism>
<feature type="DNA-binding region" description="HMG box" evidence="1">
    <location>
        <begin position="61"/>
        <end position="112"/>
    </location>
</feature>
<evidence type="ECO:0000313" key="4">
    <source>
        <dbReference type="Proteomes" id="UP000789739"/>
    </source>
</evidence>
<evidence type="ECO:0000313" key="3">
    <source>
        <dbReference type="EMBL" id="CAG8603044.1"/>
    </source>
</evidence>
<gene>
    <name evidence="3" type="ORF">PBRASI_LOCUS7750</name>
</gene>
<reference evidence="3" key="1">
    <citation type="submission" date="2021-06" db="EMBL/GenBank/DDBJ databases">
        <authorList>
            <person name="Kallberg Y."/>
            <person name="Tangrot J."/>
            <person name="Rosling A."/>
        </authorList>
    </citation>
    <scope>NUCLEOTIDE SEQUENCE</scope>
    <source>
        <strain evidence="3">BR232B</strain>
    </source>
</reference>
<accession>A0A9N9CKB8</accession>
<dbReference type="InterPro" id="IPR009071">
    <property type="entry name" value="HMG_box_dom"/>
</dbReference>
<dbReference type="AlphaFoldDB" id="A0A9N9CKB8"/>
<dbReference type="EMBL" id="CAJVPI010001248">
    <property type="protein sequence ID" value="CAG8603044.1"/>
    <property type="molecule type" value="Genomic_DNA"/>
</dbReference>
<keyword evidence="1" id="KW-0539">Nucleus</keyword>